<evidence type="ECO:0000256" key="4">
    <source>
        <dbReference type="ARBA" id="ARBA00022722"/>
    </source>
</evidence>
<proteinExistence type="predicted"/>
<dbReference type="GO" id="GO:0004519">
    <property type="term" value="F:endonuclease activity"/>
    <property type="evidence" value="ECO:0007669"/>
    <property type="project" value="UniProtKB-KW"/>
</dbReference>
<evidence type="ECO:0000256" key="8">
    <source>
        <dbReference type="ARBA" id="ARBA00022801"/>
    </source>
</evidence>
<keyword evidence="13" id="KW-0238">DNA-binding</keyword>
<evidence type="ECO:0000256" key="14">
    <source>
        <dbReference type="ARBA" id="ARBA00023172"/>
    </source>
</evidence>
<dbReference type="InterPro" id="IPR056924">
    <property type="entry name" value="SH3_Tf2-1"/>
</dbReference>
<feature type="region of interest" description="Disordered" evidence="16">
    <location>
        <begin position="3034"/>
        <end position="3054"/>
    </location>
</feature>
<dbReference type="InterPro" id="IPR012337">
    <property type="entry name" value="RNaseH-like_sf"/>
</dbReference>
<feature type="compositionally biased region" description="Basic and acidic residues" evidence="16">
    <location>
        <begin position="3042"/>
        <end position="3054"/>
    </location>
</feature>
<dbReference type="InterPro" id="IPR043128">
    <property type="entry name" value="Rev_trsase/Diguanyl_cyclase"/>
</dbReference>
<evidence type="ECO:0000256" key="9">
    <source>
        <dbReference type="ARBA" id="ARBA00022842"/>
    </source>
</evidence>
<feature type="transmembrane region" description="Helical" evidence="17">
    <location>
        <begin position="87"/>
        <end position="107"/>
    </location>
</feature>
<evidence type="ECO:0000256" key="11">
    <source>
        <dbReference type="ARBA" id="ARBA00022918"/>
    </source>
</evidence>
<dbReference type="InterPro" id="IPR001584">
    <property type="entry name" value="Integrase_cat-core"/>
</dbReference>
<reference evidence="19" key="1">
    <citation type="journal article" date="2019" name="Sci. Rep.">
        <title>Draft genome of Tanacetum cinerariifolium, the natural source of mosquito coil.</title>
        <authorList>
            <person name="Yamashiro T."/>
            <person name="Shiraishi A."/>
            <person name="Satake H."/>
            <person name="Nakayama K."/>
        </authorList>
    </citation>
    <scope>NUCLEOTIDE SEQUENCE</scope>
</reference>
<keyword evidence="12" id="KW-0239">DNA-directed DNA polymerase</keyword>
<feature type="region of interest" description="Disordered" evidence="16">
    <location>
        <begin position="2720"/>
        <end position="2777"/>
    </location>
</feature>
<dbReference type="GO" id="GO:0003677">
    <property type="term" value="F:DNA binding"/>
    <property type="evidence" value="ECO:0007669"/>
    <property type="project" value="UniProtKB-KW"/>
</dbReference>
<dbReference type="Pfam" id="PF14223">
    <property type="entry name" value="Retrotran_gag_2"/>
    <property type="match status" value="1"/>
</dbReference>
<keyword evidence="1" id="KW-0645">Protease</keyword>
<dbReference type="GO" id="GO:0006508">
    <property type="term" value="P:proteolysis"/>
    <property type="evidence" value="ECO:0007669"/>
    <property type="project" value="UniProtKB-KW"/>
</dbReference>
<dbReference type="Gene3D" id="3.10.10.10">
    <property type="entry name" value="HIV Type 1 Reverse Transcriptase, subunit A, domain 1"/>
    <property type="match status" value="1"/>
</dbReference>
<dbReference type="Pfam" id="PF24626">
    <property type="entry name" value="SH3_Tf2-1"/>
    <property type="match status" value="1"/>
</dbReference>
<dbReference type="InterPro" id="IPR000477">
    <property type="entry name" value="RT_dom"/>
</dbReference>
<dbReference type="SUPFAM" id="SSF56672">
    <property type="entry name" value="DNA/RNA polymerases"/>
    <property type="match status" value="1"/>
</dbReference>
<dbReference type="SUPFAM" id="SSF53098">
    <property type="entry name" value="Ribonuclease H-like"/>
    <property type="match status" value="1"/>
</dbReference>
<feature type="transmembrane region" description="Helical" evidence="17">
    <location>
        <begin position="45"/>
        <end position="67"/>
    </location>
</feature>
<dbReference type="Pfam" id="PF17917">
    <property type="entry name" value="RT_RNaseH"/>
    <property type="match status" value="1"/>
</dbReference>
<dbReference type="InterPro" id="IPR013103">
    <property type="entry name" value="RVT_2"/>
</dbReference>
<feature type="compositionally biased region" description="Polar residues" evidence="16">
    <location>
        <begin position="2747"/>
        <end position="2756"/>
    </location>
</feature>
<keyword evidence="14" id="KW-0233">DNA recombination</keyword>
<feature type="region of interest" description="Disordered" evidence="16">
    <location>
        <begin position="1693"/>
        <end position="1740"/>
    </location>
</feature>
<keyword evidence="17" id="KW-1133">Transmembrane helix</keyword>
<evidence type="ECO:0000256" key="15">
    <source>
        <dbReference type="SAM" id="Coils"/>
    </source>
</evidence>
<dbReference type="GO" id="GO:0003964">
    <property type="term" value="F:RNA-directed DNA polymerase activity"/>
    <property type="evidence" value="ECO:0007669"/>
    <property type="project" value="UniProtKB-KW"/>
</dbReference>
<dbReference type="EMBL" id="BKCJ010008498">
    <property type="protein sequence ID" value="GEU82533.1"/>
    <property type="molecule type" value="Genomic_DNA"/>
</dbReference>
<name>A0A6L2N8L4_TANCI</name>
<dbReference type="InterPro" id="IPR050951">
    <property type="entry name" value="Retrovirus_Pol_polyprotein"/>
</dbReference>
<keyword evidence="15" id="KW-0175">Coiled coil</keyword>
<evidence type="ECO:0000256" key="6">
    <source>
        <dbReference type="ARBA" id="ARBA00022750"/>
    </source>
</evidence>
<evidence type="ECO:0000256" key="10">
    <source>
        <dbReference type="ARBA" id="ARBA00022908"/>
    </source>
</evidence>
<sequence length="3463" mass="391394">MVTQNEFSVAVYFILVGGGSGGGVVGGVGVVCGDGVDSRVGGVDFGAVCGFVCGVVCGGVRISQYLYDCLDRMGTPTQYLCSYWSGWYLDVLVYVWIWIPVWAIRVVRDLGFGCDLGHHSRLFKIGNQSQGYRELGRGGRGRGPKGGNEQRINELNGQRNDQGVGANGGVEGVNGNVERVNRGVGNQGNARSQNGNVVNENVQENVRNVLVNKNRVGCSYKEFLSCNPKEYDSNGGVVVLTQWIKKMESMKDMSGCTEAAMRLMLADFHELARLVPHLVTPKSRKIKRYVYGLALQIRRMVAAIEPKTMQKVVQIFGALTDEAVRNGSIKKSIRRETERESETLMSAKTNIVKQEEIVVVRDFLEVFPDDLSGLPHVQEIELIPGETPVAKSPYRFAPSELEELELNKLTIKNRYSLPRIDDLFDQLQGSQFFSKIDLRSGYHQLRVHEDDIPKTAFRTRYGHFEFTVMPFGLINAIAVFMDLMNRVCWPYLDKFVIVFIDDILIYSKTQEEHVEHLRLVLELLKKEKLYAKFSKCELWLREVQFLRHVINGNGIYVDPSKIEAKCKTFDWGEEQELAFQTLKDKLCDDHVLALLDGPEDFVLKIHDKNYTTHDLELGAVVFALKIWRHYLYGTKSVIYTDHKSLQHIFSKKELNMRQRRWIELFSDYDCEIHYHPSKANVVADVLSRKEIVKPNRVRAMNKILQLSIKDMILTAQKEAMDESGDVRTLIMDEAHKSKYFVHSGADKMYYDLKDRYWWPGCALLRKKFKEDLFTYCIETGILQDSSEPSNDNTNVANALQEPFVVKRDPDGNSFTYDSTSNLVHDSPNVFNTPSQLPLYSCEFCGNDARYGTIVHLKFRLSIRNHVIIKTLISCKIFMIFNNNIFVVKIAGLLMKPTNNEEEKQIEEEQAAKTRYWKIPTCYDDDDDDYTIAITRKEPDNSLIFTTFSNILFDADYDFYSVDDQSFSDEDILKKIYSNPLFDKEINSMKIDPHHFNDKSGLIESLLNRDSSIISSLKIDSLFDEFAGELTLLKSIPLGINETDCNLEEETRFIKRLLYDNSSPRPPKEFIFENSDATFKSISPFPIPVNDSDSLMEEIDLSFTPDDPMPAGIEEDDYDSESDILILEELLSNDSLSLPENESFHFDIPSSSRPPAKPPDGNLRILNVKMMGDISEHKVPMPRLMSTLVLNQEKSPNLLPHLGYEAFQLSPECPVMIYGKNTLILTSSGHDTIWVIVDRLTKSTHFLPMRENYKMDRLARLYLNEIVARHGVSISIILNHDSRFTSRFWQSMQEALGTCLDMSTAYHPQTDGQSERTIKTLEDMLRACVLDFRGSWNVYVPLVKFLYNNSYHSSVRCAPFKALYGRKFRSPIMWAEVGEGQLIGPELVQETTEKISQIKDRLKVALDHQKSYTDMMRKPLEFSVGDHVLLKVSPWKGVVHFGKKGKLAPRFVRPFEIVEKKCLADPTLQVPLDEIRVDAKLNFVEEHVEILERKFKKLKRSEVELPSSRFSGIRNVVVNSRVNTPRCDKDRVELMKLVVFLLPSDEKVRVEVSAVDLQVSAVRLILLLSIKYALTVNPNIYVSCIKQFWTSVAVKKVNDVMRLQAQVIIMEASIRDALRLDDAEGDLSSHTTKYTSPTLSQKVFANMRMVGKGFSRVETPLFEGMIVAQEVADEGDAEVNVDDVPAVGVAAEGDVSAANDDVPTAVEEPSSPSPTPPNPPPQPFQDIPSTSQLKRRNKASKLKRLKKVGTAQRINTSDDTVMDGVSKQGGIIANIDANEDVVLEDVNKDVVVEKSIDVDESAQVQRRPAESQAQIYQIDLERANKVLSMQDDDVEPAKLQEVVKVVTNAKLTTAPSAARRRKRVVIRDPQETATPSTIIHSEAKSNDKGKGILVEEPKPLKKQAQIEQDEAYARELKAELNKNIDWDEPQTEAQARKSMMIYLRNVAGFKMDYFKGMTYDDIRPIFEKNFNSNVDFMQKTKEQMDEEDSRALKRLNEIQEDKAAKKQKEDLEVLWKLVKERFATTKPKNFSDDFLLTTLGAMFEKQDTQAQIWKNQRSDHGLAKVKSWKLLESCGVQIITFTTTYLILLVERIFPVSRFTLDQLVNNKMRIEQYFLMTDYSLWEVILNGDSLAPTRVIGGVLQPVTPTTAEQRLARKNELKARGTLLMALPNKHQLKFNTHKDAKTLMEAIEKRFGGNTKTKKVKNTLLKQQYENFTGSSSESLDQIHDRLQKLINQLEILRVSLSQEDINLKFLRILPSDWRTPILIWRNKTDLEEQSLEDLFNSLKIYEAEVKSSSSASTSTQNIAFVSSSNTDSTNEPVGVVASVSAIDVDDLEEMDLKWWSVTTTTRNDTLQRSVGLESVEARLVVYQQNESVFQKDIKLLKHEVQLRDNALVSLRQNLKKAEQERDDLKLKLEKFQTSSKNLNELLASQTNAKTGLGYNSQVFCHAMFDCDDYLFSGNDESLPPSPIYDRHVVPVAVVPTSKLVPINVVRTITVVSQIKVIRPRQDKPIVTKPTSPPRMHVNRGPSPKASNSPPRVTAVKAPIVNAAKGNPQHTLKDKRVIDSGCLRHMTGNMSYLLDFKELNGGYVAFGRNPKGGKISGKGKIRTGKFDGKVNEGFLVGYSFSSKAFRVFNSRTRIIQETLHVNFLENKPNVAGSGPTWLFDIDTLKKIMNYQPVTAGNQSNPSAGIQKTFDAEKAREESNQQYVLIPVWSSGFTNPHNTDGDTAFDEKEPEFKGCKPKSEVNVSPSSSAQSKKHDDKTKREAKGKSHVESLTGYRNLSAEFKDFSDNSINKDNAAGTIVPGVRQISPNSTNTFSVVGPSNVAASPTHGKSSYVDSSQLFDNLNMPELEDITYSDDKDDVGAEADFNNLETSIIVSLISTTRVHKDHLVFRNKNDEKGIMVRNKARLIAQGHTQYKGIDYEEVVAPVARIEAIRLFLAYASFMGFMVYQIDVKSAFLYGTIKEEVYVCQPPGFEDPDYPDKVYKVVKALYGLHQAPKAWYETLANYLLENGFQRGKIDQILFIKRQKDGKSASTPTDTEKPLLKDPDSEDVDMHTYRSMIGSLMYLTSSRLDIMFAVNDVMRLQAQVIITEASIRDALHLDDAEGKGFSGVETPLFEGMIVAQEVADEGDAQVNVDDVPAVGVAAEGGIIANIDADEDVVLKDVNKDVVVEKTVDVDESAQVLSMQDDDVEPAKLQDVVKVVTTAKLITEVVTAASTTITVVAPQLTTVAAPTLTTAPSAVRRRKGVVIRDPQEIATPFTIIHSKSKSKDKGKGILRKQKEDNVVKQYQVLKRKPQTEAQARKSMMIYLRNVAGFKMDYFKGMTYDDIRPIFEKIFNSNVDFLQKTKEQMDVEDNRALKRLNEIQEDKAAKKQKLDEEIITFTTTQLILLVEIIYPLLRFTLDQLVNNVRLEVEKESEVSLELMSFRVDAAEEFKENMLSDYCYQAKLMLLINAAKSN</sequence>
<dbReference type="PROSITE" id="PS50994">
    <property type="entry name" value="INTEGRASE"/>
    <property type="match status" value="1"/>
</dbReference>
<comment type="caution">
    <text evidence="19">The sequence shown here is derived from an EMBL/GenBank/DDBJ whole genome shotgun (WGS) entry which is preliminary data.</text>
</comment>
<dbReference type="FunFam" id="3.10.10.10:FF:000007">
    <property type="entry name" value="Retrovirus-related Pol polyprotein from transposon 17.6-like Protein"/>
    <property type="match status" value="1"/>
</dbReference>
<dbReference type="InterPro" id="IPR036397">
    <property type="entry name" value="RNaseH_sf"/>
</dbReference>
<evidence type="ECO:0000256" key="13">
    <source>
        <dbReference type="ARBA" id="ARBA00023125"/>
    </source>
</evidence>
<evidence type="ECO:0000313" key="19">
    <source>
        <dbReference type="EMBL" id="GEU82533.1"/>
    </source>
</evidence>
<keyword evidence="9" id="KW-0460">Magnesium</keyword>
<dbReference type="Gene3D" id="3.30.70.270">
    <property type="match status" value="1"/>
</dbReference>
<feature type="compositionally biased region" description="Basic and acidic residues" evidence="16">
    <location>
        <begin position="2758"/>
        <end position="2774"/>
    </location>
</feature>
<dbReference type="InterPro" id="IPR043502">
    <property type="entry name" value="DNA/RNA_pol_sf"/>
</dbReference>
<dbReference type="InterPro" id="IPR041373">
    <property type="entry name" value="RT_RNaseH"/>
</dbReference>
<dbReference type="GO" id="GO:0046872">
    <property type="term" value="F:metal ion binding"/>
    <property type="evidence" value="ECO:0007669"/>
    <property type="project" value="UniProtKB-KW"/>
</dbReference>
<keyword evidence="10" id="KW-0229">DNA integration</keyword>
<accession>A0A6L2N8L4</accession>
<dbReference type="Pfam" id="PF25597">
    <property type="entry name" value="SH3_retrovirus"/>
    <property type="match status" value="1"/>
</dbReference>
<keyword evidence="8" id="KW-0378">Hydrolase</keyword>
<dbReference type="PANTHER" id="PTHR37984">
    <property type="entry name" value="PROTEIN CBG26694"/>
    <property type="match status" value="1"/>
</dbReference>
<evidence type="ECO:0000256" key="5">
    <source>
        <dbReference type="ARBA" id="ARBA00022723"/>
    </source>
</evidence>
<keyword evidence="17" id="KW-0812">Transmembrane</keyword>
<keyword evidence="5" id="KW-0479">Metal-binding</keyword>
<keyword evidence="4" id="KW-0540">Nuclease</keyword>
<dbReference type="GO" id="GO:0004190">
    <property type="term" value="F:aspartic-type endopeptidase activity"/>
    <property type="evidence" value="ECO:0007669"/>
    <property type="project" value="UniProtKB-KW"/>
</dbReference>
<evidence type="ECO:0000256" key="2">
    <source>
        <dbReference type="ARBA" id="ARBA00022679"/>
    </source>
</evidence>
<feature type="region of interest" description="Disordered" evidence="16">
    <location>
        <begin position="2511"/>
        <end position="2539"/>
    </location>
</feature>
<feature type="coiled-coil region" evidence="15">
    <location>
        <begin position="1980"/>
        <end position="2008"/>
    </location>
</feature>
<evidence type="ECO:0000256" key="12">
    <source>
        <dbReference type="ARBA" id="ARBA00022932"/>
    </source>
</evidence>
<feature type="compositionally biased region" description="Pro residues" evidence="16">
    <location>
        <begin position="1710"/>
        <end position="1722"/>
    </location>
</feature>
<keyword evidence="2" id="KW-0808">Transferase</keyword>
<keyword evidence="11" id="KW-0695">RNA-directed DNA polymerase</keyword>
<keyword evidence="3" id="KW-0548">Nucleotidyltransferase</keyword>
<dbReference type="GO" id="GO:0003887">
    <property type="term" value="F:DNA-directed DNA polymerase activity"/>
    <property type="evidence" value="ECO:0007669"/>
    <property type="project" value="UniProtKB-KW"/>
</dbReference>
<keyword evidence="7" id="KW-0255">Endonuclease</keyword>
<evidence type="ECO:0000256" key="16">
    <source>
        <dbReference type="SAM" id="MobiDB-lite"/>
    </source>
</evidence>
<keyword evidence="6" id="KW-0064">Aspartyl protease</keyword>
<dbReference type="Pfam" id="PF07727">
    <property type="entry name" value="RVT_2"/>
    <property type="match status" value="1"/>
</dbReference>
<dbReference type="GO" id="GO:0015074">
    <property type="term" value="P:DNA integration"/>
    <property type="evidence" value="ECO:0007669"/>
    <property type="project" value="UniProtKB-KW"/>
</dbReference>
<evidence type="ECO:0000256" key="7">
    <source>
        <dbReference type="ARBA" id="ARBA00022759"/>
    </source>
</evidence>
<keyword evidence="17" id="KW-0472">Membrane</keyword>
<evidence type="ECO:0000256" key="3">
    <source>
        <dbReference type="ARBA" id="ARBA00022695"/>
    </source>
</evidence>
<dbReference type="Pfam" id="PF00078">
    <property type="entry name" value="RVT_1"/>
    <property type="match status" value="1"/>
</dbReference>
<dbReference type="Gene3D" id="1.10.340.70">
    <property type="match status" value="1"/>
</dbReference>
<dbReference type="Pfam" id="PF17921">
    <property type="entry name" value="Integrase_H2C2"/>
    <property type="match status" value="1"/>
</dbReference>
<feature type="region of interest" description="Disordered" evidence="16">
    <location>
        <begin position="131"/>
        <end position="170"/>
    </location>
</feature>
<dbReference type="CDD" id="cd01647">
    <property type="entry name" value="RT_LTR"/>
    <property type="match status" value="1"/>
</dbReference>
<feature type="coiled-coil region" evidence="15">
    <location>
        <begin position="2388"/>
        <end position="2429"/>
    </location>
</feature>
<dbReference type="InterPro" id="IPR057670">
    <property type="entry name" value="SH3_retrovirus"/>
</dbReference>
<evidence type="ECO:0000259" key="18">
    <source>
        <dbReference type="PROSITE" id="PS50994"/>
    </source>
</evidence>
<protein>
    <recommendedName>
        <fullName evidence="18">Integrase catalytic domain-containing protein</fullName>
    </recommendedName>
</protein>
<dbReference type="GO" id="GO:0006310">
    <property type="term" value="P:DNA recombination"/>
    <property type="evidence" value="ECO:0007669"/>
    <property type="project" value="UniProtKB-KW"/>
</dbReference>
<dbReference type="PANTHER" id="PTHR37984:SF5">
    <property type="entry name" value="PROTEIN NYNRIN-LIKE"/>
    <property type="match status" value="1"/>
</dbReference>
<feature type="domain" description="Integrase catalytic" evidence="18">
    <location>
        <begin position="1209"/>
        <end position="1366"/>
    </location>
</feature>
<feature type="compositionally biased region" description="Basic and acidic residues" evidence="16">
    <location>
        <begin position="2731"/>
        <end position="2745"/>
    </location>
</feature>
<dbReference type="Gene3D" id="3.30.420.10">
    <property type="entry name" value="Ribonuclease H-like superfamily/Ribonuclease H"/>
    <property type="match status" value="1"/>
</dbReference>
<evidence type="ECO:0000256" key="1">
    <source>
        <dbReference type="ARBA" id="ARBA00022670"/>
    </source>
</evidence>
<dbReference type="InterPro" id="IPR041588">
    <property type="entry name" value="Integrase_H2C2"/>
</dbReference>
<gene>
    <name evidence="19" type="ORF">Tci_054511</name>
</gene>
<feature type="transmembrane region" description="Helical" evidence="17">
    <location>
        <begin position="12"/>
        <end position="33"/>
    </location>
</feature>
<organism evidence="19">
    <name type="scientific">Tanacetum cinerariifolium</name>
    <name type="common">Dalmatian daisy</name>
    <name type="synonym">Chrysanthemum cinerariifolium</name>
    <dbReference type="NCBI Taxonomy" id="118510"/>
    <lineage>
        <taxon>Eukaryota</taxon>
        <taxon>Viridiplantae</taxon>
        <taxon>Streptophyta</taxon>
        <taxon>Embryophyta</taxon>
        <taxon>Tracheophyta</taxon>
        <taxon>Spermatophyta</taxon>
        <taxon>Magnoliopsida</taxon>
        <taxon>eudicotyledons</taxon>
        <taxon>Gunneridae</taxon>
        <taxon>Pentapetalae</taxon>
        <taxon>asterids</taxon>
        <taxon>campanulids</taxon>
        <taxon>Asterales</taxon>
        <taxon>Asteraceae</taxon>
        <taxon>Asteroideae</taxon>
        <taxon>Anthemideae</taxon>
        <taxon>Anthemidinae</taxon>
        <taxon>Tanacetum</taxon>
    </lineage>
</organism>
<dbReference type="CDD" id="cd09274">
    <property type="entry name" value="RNase_HI_RT_Ty3"/>
    <property type="match status" value="1"/>
</dbReference>
<evidence type="ECO:0000256" key="17">
    <source>
        <dbReference type="SAM" id="Phobius"/>
    </source>
</evidence>